<dbReference type="PANTHER" id="PTHR11096">
    <property type="entry name" value="RNA 3' TERMINAL PHOSPHATE CYCLASE"/>
    <property type="match status" value="1"/>
</dbReference>
<dbReference type="GO" id="GO:0004521">
    <property type="term" value="F:RNA endonuclease activity"/>
    <property type="evidence" value="ECO:0007669"/>
    <property type="project" value="TreeGrafter"/>
</dbReference>
<evidence type="ECO:0000313" key="2">
    <source>
        <dbReference type="Ensembl" id="ENSACOP00000019133.1"/>
    </source>
</evidence>
<dbReference type="InterPro" id="IPR000228">
    <property type="entry name" value="RNA3'_term_phos_cyc"/>
</dbReference>
<evidence type="ECO:0000259" key="1">
    <source>
        <dbReference type="Pfam" id="PF01137"/>
    </source>
</evidence>
<feature type="domain" description="RNA 3'-terminal phosphate cyclase" evidence="1">
    <location>
        <begin position="10"/>
        <end position="62"/>
    </location>
</feature>
<evidence type="ECO:0000313" key="3">
    <source>
        <dbReference type="Proteomes" id="UP000694522"/>
    </source>
</evidence>
<organism evidence="2 3">
    <name type="scientific">Amazona collaria</name>
    <name type="common">yellow-billed parrot</name>
    <dbReference type="NCBI Taxonomy" id="241587"/>
    <lineage>
        <taxon>Eukaryota</taxon>
        <taxon>Metazoa</taxon>
        <taxon>Chordata</taxon>
        <taxon>Craniata</taxon>
        <taxon>Vertebrata</taxon>
        <taxon>Euteleostomi</taxon>
        <taxon>Archelosauria</taxon>
        <taxon>Archosauria</taxon>
        <taxon>Dinosauria</taxon>
        <taxon>Saurischia</taxon>
        <taxon>Theropoda</taxon>
        <taxon>Coelurosauria</taxon>
        <taxon>Aves</taxon>
        <taxon>Neognathae</taxon>
        <taxon>Neoaves</taxon>
        <taxon>Telluraves</taxon>
        <taxon>Australaves</taxon>
        <taxon>Psittaciformes</taxon>
        <taxon>Psittacidae</taxon>
        <taxon>Amazona</taxon>
    </lineage>
</organism>
<keyword evidence="3" id="KW-1185">Reference proteome</keyword>
<dbReference type="InterPro" id="IPR037136">
    <property type="entry name" value="RNA3'_phos_cyclase_dom_sf"/>
</dbReference>
<accession>A0A8B9G4S6</accession>
<dbReference type="Ensembl" id="ENSACOT00000019813.1">
    <property type="protein sequence ID" value="ENSACOP00000019133.1"/>
    <property type="gene ID" value="ENSACOG00000013179.1"/>
</dbReference>
<dbReference type="SUPFAM" id="SSF55205">
    <property type="entry name" value="EPT/RTPC-like"/>
    <property type="match status" value="1"/>
</dbReference>
<dbReference type="GO" id="GO:0005730">
    <property type="term" value="C:nucleolus"/>
    <property type="evidence" value="ECO:0007669"/>
    <property type="project" value="TreeGrafter"/>
</dbReference>
<dbReference type="AlphaFoldDB" id="A0A8B9G4S6"/>
<dbReference type="Proteomes" id="UP000694522">
    <property type="component" value="Unplaced"/>
</dbReference>
<protein>
    <recommendedName>
        <fullName evidence="1">RNA 3'-terminal phosphate cyclase domain-containing protein</fullName>
    </recommendedName>
</protein>
<dbReference type="Pfam" id="PF01137">
    <property type="entry name" value="RTC"/>
    <property type="match status" value="1"/>
</dbReference>
<name>A0A8B9G4S6_9PSIT</name>
<reference evidence="2" key="1">
    <citation type="submission" date="2025-08" db="UniProtKB">
        <authorList>
            <consortium name="Ensembl"/>
        </authorList>
    </citation>
    <scope>IDENTIFICATION</scope>
</reference>
<dbReference type="GO" id="GO:0000479">
    <property type="term" value="P:endonucleolytic cleavage of tricistronic rRNA transcript (SSU-rRNA, 5.8S rRNA, LSU-rRNA)"/>
    <property type="evidence" value="ECO:0007669"/>
    <property type="project" value="TreeGrafter"/>
</dbReference>
<dbReference type="InterPro" id="IPR023797">
    <property type="entry name" value="RNA3'_phos_cyclase_dom"/>
</dbReference>
<dbReference type="InterPro" id="IPR013792">
    <property type="entry name" value="RNA3'P_cycl/enolpyr_Trfase_a/b"/>
</dbReference>
<dbReference type="PANTHER" id="PTHR11096:SF1">
    <property type="entry name" value="RNA 3'-TERMINAL PHOSPHATE CYCLASE-LIKE PROTEIN"/>
    <property type="match status" value="1"/>
</dbReference>
<proteinExistence type="predicted"/>
<dbReference type="Gene3D" id="3.65.10.20">
    <property type="entry name" value="RNA 3'-terminal phosphate cyclase domain"/>
    <property type="match status" value="1"/>
</dbReference>
<reference evidence="2" key="2">
    <citation type="submission" date="2025-09" db="UniProtKB">
        <authorList>
            <consortium name="Ensembl"/>
        </authorList>
    </citation>
    <scope>IDENTIFICATION</scope>
</reference>
<sequence>MAGETQCLSYAGCNFLRQRLVLATLSGRPIKIRKIRAKEEDPGLRDFEASFIRLIDKVTNGSRIEINQTGEICSLSLFWSSGLLSVAIGYEKEILYCKGGEALEWVAQGSCECSIAGGVQGQVGHSLGWCGFVEGVPAHGRDVATR</sequence>